<comment type="similarity">
    <text evidence="1">Belongs to the methyltransferase superfamily.</text>
</comment>
<keyword evidence="5" id="KW-0175">Coiled coil</keyword>
<evidence type="ECO:0000256" key="6">
    <source>
        <dbReference type="SAM" id="MobiDB-lite"/>
    </source>
</evidence>
<organism evidence="8 9">
    <name type="scientific">Cavenderia fasciculata</name>
    <name type="common">Slime mold</name>
    <name type="synonym">Dictyostelium fasciculatum</name>
    <dbReference type="NCBI Taxonomy" id="261658"/>
    <lineage>
        <taxon>Eukaryota</taxon>
        <taxon>Amoebozoa</taxon>
        <taxon>Evosea</taxon>
        <taxon>Eumycetozoa</taxon>
        <taxon>Dictyostelia</taxon>
        <taxon>Acytosteliales</taxon>
        <taxon>Cavenderiaceae</taxon>
        <taxon>Cavenderia</taxon>
    </lineage>
</organism>
<feature type="compositionally biased region" description="Polar residues" evidence="6">
    <location>
        <begin position="481"/>
        <end position="498"/>
    </location>
</feature>
<gene>
    <name evidence="8" type="ORF">DFA_08501</name>
</gene>
<evidence type="ECO:0000256" key="4">
    <source>
        <dbReference type="ARBA" id="ARBA00023268"/>
    </source>
</evidence>
<evidence type="ECO:0000313" key="9">
    <source>
        <dbReference type="Proteomes" id="UP000007797"/>
    </source>
</evidence>
<dbReference type="GeneID" id="14869657"/>
<dbReference type="Pfam" id="PF08241">
    <property type="entry name" value="Methyltransf_11"/>
    <property type="match status" value="1"/>
</dbReference>
<dbReference type="InterPro" id="IPR051419">
    <property type="entry name" value="Lys/N-term_MeTrsfase_sf"/>
</dbReference>
<dbReference type="Gene3D" id="3.40.50.150">
    <property type="entry name" value="Vaccinia Virus protein VP39"/>
    <property type="match status" value="1"/>
</dbReference>
<feature type="coiled-coil region" evidence="5">
    <location>
        <begin position="21"/>
        <end position="111"/>
    </location>
</feature>
<evidence type="ECO:0000313" key="8">
    <source>
        <dbReference type="EMBL" id="EGG17505.1"/>
    </source>
</evidence>
<dbReference type="InterPro" id="IPR013216">
    <property type="entry name" value="Methyltransf_11"/>
</dbReference>
<feature type="coiled-coil region" evidence="5">
    <location>
        <begin position="140"/>
        <end position="243"/>
    </location>
</feature>
<name>F4Q2N8_CACFS</name>
<dbReference type="PANTHER" id="PTHR12176">
    <property type="entry name" value="SAM-DEPENDENT METHYLTRANSFERASE SUPERFAMILY PROTEIN"/>
    <property type="match status" value="1"/>
</dbReference>
<keyword evidence="4" id="KW-0511">Multifunctional enzyme</keyword>
<sequence length="498" mass="58091">MNKNMNMNNIKETQDNKNTLINHLKNGIIELENDIVDYHNKHSIDGEVRQTLIHKLHDLNVENKQLEKSNQIQLEELETLKSRMELQDKYLNEYKSNYIRVEGQINQIKNQYTLLKDSYGKLNQHFLDKENEKTKYLQTIDELSMITMNLKNEKQNWELEKKELDKTIQTQSSTIEEKDDELKKSIDYVELYRNELIKLENEKNELIRLLDSNIRSQIDHQHMSNNKKSNNKYKKNVKQFEEEDEDNVSPASYSFWEVFYESGEGKGDVYEWYVDYSHIRDHLLNNMITPYYQLQQQQQNSNSNRNNSLELLHVGCGNSLLAEELIVELDKNIDAKILNIDVCNNAIERMQQRMATKITNTRIKNGLEYRVGDATNTGIANDTYDGIIDKGTVDALLSTLDLEVGDNQMVKKLLREMYRVLKPGGFLLVVSRNTCAEPYFYMDDQAEWSVQIQELQVSKQSDSTTTKKSSSKAPPMKQINYLYSASKPTSANTNTTTN</sequence>
<dbReference type="InterPro" id="IPR029063">
    <property type="entry name" value="SAM-dependent_MTases_sf"/>
</dbReference>
<dbReference type="RefSeq" id="XP_004355989.1">
    <property type="nucleotide sequence ID" value="XM_004355936.1"/>
</dbReference>
<dbReference type="OrthoDB" id="411785at2759"/>
<evidence type="ECO:0000256" key="2">
    <source>
        <dbReference type="ARBA" id="ARBA00022603"/>
    </source>
</evidence>
<protein>
    <recommendedName>
        <fullName evidence="7">Methyltransferase type 11 domain-containing protein</fullName>
    </recommendedName>
</protein>
<accession>F4Q2N8</accession>
<keyword evidence="3" id="KW-0808">Transferase</keyword>
<dbReference type="PANTHER" id="PTHR12176:SF78">
    <property type="entry name" value="EEF1A LYSINE AND N-TERMINAL METHYLTRANSFERASE"/>
    <property type="match status" value="1"/>
</dbReference>
<evidence type="ECO:0000256" key="5">
    <source>
        <dbReference type="SAM" id="Coils"/>
    </source>
</evidence>
<feature type="compositionally biased region" description="Low complexity" evidence="6">
    <location>
        <begin position="459"/>
        <end position="472"/>
    </location>
</feature>
<keyword evidence="2" id="KW-0489">Methyltransferase</keyword>
<dbReference type="Proteomes" id="UP000007797">
    <property type="component" value="Unassembled WGS sequence"/>
</dbReference>
<dbReference type="CDD" id="cd02440">
    <property type="entry name" value="AdoMet_MTases"/>
    <property type="match status" value="1"/>
</dbReference>
<dbReference type="SUPFAM" id="SSF53335">
    <property type="entry name" value="S-adenosyl-L-methionine-dependent methyltransferases"/>
    <property type="match status" value="1"/>
</dbReference>
<dbReference type="AlphaFoldDB" id="F4Q2N8"/>
<dbReference type="GO" id="GO:0008757">
    <property type="term" value="F:S-adenosylmethionine-dependent methyltransferase activity"/>
    <property type="evidence" value="ECO:0007669"/>
    <property type="project" value="InterPro"/>
</dbReference>
<evidence type="ECO:0000259" key="7">
    <source>
        <dbReference type="Pfam" id="PF08241"/>
    </source>
</evidence>
<feature type="region of interest" description="Disordered" evidence="6">
    <location>
        <begin position="459"/>
        <end position="498"/>
    </location>
</feature>
<keyword evidence="9" id="KW-1185">Reference proteome</keyword>
<dbReference type="GO" id="GO:0032259">
    <property type="term" value="P:methylation"/>
    <property type="evidence" value="ECO:0007669"/>
    <property type="project" value="UniProtKB-KW"/>
</dbReference>
<dbReference type="KEGG" id="dfa:DFA_08501"/>
<evidence type="ECO:0000256" key="3">
    <source>
        <dbReference type="ARBA" id="ARBA00022679"/>
    </source>
</evidence>
<evidence type="ECO:0000256" key="1">
    <source>
        <dbReference type="ARBA" id="ARBA00008361"/>
    </source>
</evidence>
<proteinExistence type="inferred from homology"/>
<dbReference type="EMBL" id="GL883021">
    <property type="protein sequence ID" value="EGG17505.1"/>
    <property type="molecule type" value="Genomic_DNA"/>
</dbReference>
<reference evidence="9" key="1">
    <citation type="journal article" date="2011" name="Genome Res.">
        <title>Phylogeny-wide analysis of social amoeba genomes highlights ancient origins for complex intercellular communication.</title>
        <authorList>
            <person name="Heidel A.J."/>
            <person name="Lawal H.M."/>
            <person name="Felder M."/>
            <person name="Schilde C."/>
            <person name="Helps N.R."/>
            <person name="Tunggal B."/>
            <person name="Rivero F."/>
            <person name="John U."/>
            <person name="Schleicher M."/>
            <person name="Eichinger L."/>
            <person name="Platzer M."/>
            <person name="Noegel A.A."/>
            <person name="Schaap P."/>
            <person name="Gloeckner G."/>
        </authorList>
    </citation>
    <scope>NUCLEOTIDE SEQUENCE [LARGE SCALE GENOMIC DNA]</scope>
    <source>
        <strain evidence="9">SH3</strain>
    </source>
</reference>
<feature type="domain" description="Methyltransferase type 11" evidence="7">
    <location>
        <begin position="312"/>
        <end position="428"/>
    </location>
</feature>